<keyword evidence="2" id="KW-0175">Coiled coil</keyword>
<dbReference type="EMBL" id="JAYKXN010000007">
    <property type="protein sequence ID" value="KAK7270723.1"/>
    <property type="molecule type" value="Genomic_DNA"/>
</dbReference>
<feature type="domain" description="TIR" evidence="3">
    <location>
        <begin position="2"/>
        <end position="71"/>
    </location>
</feature>
<evidence type="ECO:0000313" key="5">
    <source>
        <dbReference type="Proteomes" id="UP001359559"/>
    </source>
</evidence>
<dbReference type="Pfam" id="PF01582">
    <property type="entry name" value="TIR"/>
    <property type="match status" value="1"/>
</dbReference>
<accession>A0AAN9FF74</accession>
<dbReference type="Proteomes" id="UP001359559">
    <property type="component" value="Unassembled WGS sequence"/>
</dbReference>
<comment type="caution">
    <text evidence="4">The sequence shown here is derived from an EMBL/GenBank/DDBJ whole genome shotgun (WGS) entry which is preliminary data.</text>
</comment>
<dbReference type="PANTHER" id="PTHR32009">
    <property type="entry name" value="TMV RESISTANCE PROTEIN N-LIKE"/>
    <property type="match status" value="1"/>
</dbReference>
<gene>
    <name evidence="4" type="ORF">RJT34_26092</name>
</gene>
<dbReference type="InterPro" id="IPR000157">
    <property type="entry name" value="TIR_dom"/>
</dbReference>
<keyword evidence="1" id="KW-0520">NAD</keyword>
<dbReference type="InterPro" id="IPR032675">
    <property type="entry name" value="LRR_dom_sf"/>
</dbReference>
<protein>
    <recommendedName>
        <fullName evidence="3">TIR domain-containing protein</fullName>
    </recommendedName>
</protein>
<organism evidence="4 5">
    <name type="scientific">Clitoria ternatea</name>
    <name type="common">Butterfly pea</name>
    <dbReference type="NCBI Taxonomy" id="43366"/>
    <lineage>
        <taxon>Eukaryota</taxon>
        <taxon>Viridiplantae</taxon>
        <taxon>Streptophyta</taxon>
        <taxon>Embryophyta</taxon>
        <taxon>Tracheophyta</taxon>
        <taxon>Spermatophyta</taxon>
        <taxon>Magnoliopsida</taxon>
        <taxon>eudicotyledons</taxon>
        <taxon>Gunneridae</taxon>
        <taxon>Pentapetalae</taxon>
        <taxon>rosids</taxon>
        <taxon>fabids</taxon>
        <taxon>Fabales</taxon>
        <taxon>Fabaceae</taxon>
        <taxon>Papilionoideae</taxon>
        <taxon>50 kb inversion clade</taxon>
        <taxon>NPAAA clade</taxon>
        <taxon>indigoferoid/millettioid clade</taxon>
        <taxon>Phaseoleae</taxon>
        <taxon>Clitoria</taxon>
    </lineage>
</organism>
<evidence type="ECO:0000256" key="2">
    <source>
        <dbReference type="SAM" id="Coils"/>
    </source>
</evidence>
<sequence>MILESRAKVNTSVWPVFYDVDPSEVRHNQKGSYGEALAKHAQAGRFKEEKVQEWRLALLEAANLTGWHFKHGNVVTFPEILCPMDKLKFVDLEGTAIRNLPLSVQNLKGLQSLHLSRCKMFEVNALTNIIHDMPSLFPFLKTLRLRYSNLRTLPACLKECRYMELLDLCYCKQLEKIEGLPPSTNDFLAYNCTSLKAHSSDLDQSLGQVFVSTSITRKFYILPGDSIPTWFHDSSWGNSIGFWFRKEFPCITVCAILGLWGEENQRFQVNFNVFVKLNDTEIPFLFDFMYTLDTDHMFIFNDFTLPNTMKLDHGRLVSENEWSYVQILFVKSSKCRGSIKQTGVYVNETCTSMKNVKFLNDPYPDAYSNQVLRNQLDRPTSSQTIVNYAQASPSVTYENPNDILSSSASFLSRIYYQVQHVWHRPVMQPSWSRSFDDIASNAAYYRTLSSIDDDEAEAYQRNQTDRTQEDEEEMEAFYAALGAKTHVSHSSYESATTVLCEEAREALKLVHDYVSNDASFLLRTERCTVMQNTLEYLSNLSADDGMPTEMIPLVSEASKKVNHWSTDYIEASMKIDSTTSQLKRLNELEAGLETNKHQFMEERNRQRKNHIFQQGKTLKTQRDELMEKAPHLKQEHGVAMETQKRIKTEWSEFTQRFKELFESHEGKVRKGIEGKRKLGKKRGCCKLTWGRNSRVDD</sequence>
<dbReference type="AlphaFoldDB" id="A0AAN9FF74"/>
<dbReference type="GO" id="GO:0007165">
    <property type="term" value="P:signal transduction"/>
    <property type="evidence" value="ECO:0007669"/>
    <property type="project" value="InterPro"/>
</dbReference>
<evidence type="ECO:0000256" key="1">
    <source>
        <dbReference type="ARBA" id="ARBA00023027"/>
    </source>
</evidence>
<evidence type="ECO:0000313" key="4">
    <source>
        <dbReference type="EMBL" id="KAK7270723.1"/>
    </source>
</evidence>
<dbReference type="PANTHER" id="PTHR32009:SF106">
    <property type="entry name" value="TIR DOMAIN-CONTAINING PROTEIN"/>
    <property type="match status" value="1"/>
</dbReference>
<dbReference type="InterPro" id="IPR035897">
    <property type="entry name" value="Toll_tir_struct_dom_sf"/>
</dbReference>
<reference evidence="4 5" key="1">
    <citation type="submission" date="2024-01" db="EMBL/GenBank/DDBJ databases">
        <title>The genomes of 5 underutilized Papilionoideae crops provide insights into root nodulation and disease resistance.</title>
        <authorList>
            <person name="Yuan L."/>
        </authorList>
    </citation>
    <scope>NUCLEOTIDE SEQUENCE [LARGE SCALE GENOMIC DNA]</scope>
    <source>
        <strain evidence="4">LY-2023</strain>
        <tissue evidence="4">Leaf</tissue>
    </source>
</reference>
<feature type="coiled-coil region" evidence="2">
    <location>
        <begin position="575"/>
        <end position="602"/>
    </location>
</feature>
<dbReference type="Gene3D" id="3.80.10.10">
    <property type="entry name" value="Ribonuclease Inhibitor"/>
    <property type="match status" value="1"/>
</dbReference>
<evidence type="ECO:0000259" key="3">
    <source>
        <dbReference type="Pfam" id="PF01582"/>
    </source>
</evidence>
<name>A0AAN9FF74_CLITE</name>
<dbReference type="SUPFAM" id="SSF52047">
    <property type="entry name" value="RNI-like"/>
    <property type="match status" value="1"/>
</dbReference>
<proteinExistence type="predicted"/>
<keyword evidence="5" id="KW-1185">Reference proteome</keyword>
<dbReference type="Gene3D" id="3.40.50.10140">
    <property type="entry name" value="Toll/interleukin-1 receptor homology (TIR) domain"/>
    <property type="match status" value="1"/>
</dbReference>